<dbReference type="InterPro" id="IPR011460">
    <property type="entry name" value="Lcl_C"/>
</dbReference>
<protein>
    <recommendedName>
        <fullName evidence="1">Lcl C-terminal domain-containing protein</fullName>
    </recommendedName>
</protein>
<dbReference type="KEGG" id="laj:A0128_02205"/>
<evidence type="ECO:0000313" key="3">
    <source>
        <dbReference type="Proteomes" id="UP000094197"/>
    </source>
</evidence>
<name>A0A1D7UT72_9LEPT</name>
<evidence type="ECO:0000313" key="2">
    <source>
        <dbReference type="EMBL" id="AOP32786.1"/>
    </source>
</evidence>
<dbReference type="InterPro" id="IPR013783">
    <property type="entry name" value="Ig-like_fold"/>
</dbReference>
<reference evidence="2 3" key="1">
    <citation type="submission" date="2016-04" db="EMBL/GenBank/DDBJ databases">
        <title>Complete genome seqeunce of Leptospira alstonii serovar Room22.</title>
        <authorList>
            <person name="Nally J.E."/>
            <person name="Bayles D.O."/>
            <person name="Hurley D."/>
            <person name="Fanning S."/>
            <person name="McMahon B.J."/>
            <person name="Arent Z."/>
        </authorList>
    </citation>
    <scope>NUCLEOTIDE SEQUENCE [LARGE SCALE GENOMIC DNA]</scope>
    <source>
        <strain evidence="2 3">GWTS #1</strain>
    </source>
</reference>
<dbReference type="OrthoDB" id="341917at2"/>
<organism evidence="2 3">
    <name type="scientific">Leptospira tipperaryensis</name>
    <dbReference type="NCBI Taxonomy" id="2564040"/>
    <lineage>
        <taxon>Bacteria</taxon>
        <taxon>Pseudomonadati</taxon>
        <taxon>Spirochaetota</taxon>
        <taxon>Spirochaetia</taxon>
        <taxon>Leptospirales</taxon>
        <taxon>Leptospiraceae</taxon>
        <taxon>Leptospira</taxon>
    </lineage>
</organism>
<dbReference type="Gene3D" id="2.60.40.10">
    <property type="entry name" value="Immunoglobulins"/>
    <property type="match status" value="1"/>
</dbReference>
<evidence type="ECO:0000259" key="1">
    <source>
        <dbReference type="Pfam" id="PF07603"/>
    </source>
</evidence>
<dbReference type="Proteomes" id="UP000094197">
    <property type="component" value="Chromosome 1"/>
</dbReference>
<dbReference type="Pfam" id="PF07603">
    <property type="entry name" value="Lcl_C"/>
    <property type="match status" value="2"/>
</dbReference>
<dbReference type="PANTHER" id="PTHR35812:SF1">
    <property type="entry name" value="LIPOPROTEIN"/>
    <property type="match status" value="1"/>
</dbReference>
<dbReference type="RefSeq" id="WP_069606033.1">
    <property type="nucleotide sequence ID" value="NZ_CP015217.1"/>
</dbReference>
<dbReference type="PANTHER" id="PTHR35812">
    <property type="entry name" value="LIPOPROTEIN"/>
    <property type="match status" value="1"/>
</dbReference>
<dbReference type="AlphaFoldDB" id="A0A1D7UT72"/>
<dbReference type="EMBL" id="CP015217">
    <property type="protein sequence ID" value="AOP32786.1"/>
    <property type="molecule type" value="Genomic_DNA"/>
</dbReference>
<sequence length="461" mass="47701">MRSDHSFRFPILFILSVFILIPGCKEKSPENACDPSSEAYLEAAILSSASGNLFPVCSPAPQSLSYPRAVFANGSPISLVPNVAGNGLSFSITPLLPSGVVLDSFNGLISGSYIGYSGVDTIYQVKASNSSGSVSYSLELILYGTAPLKTGQTVCSDSGGTTISCAGTKQDGESQNGNNSNFSGPNLITGTDYTTTDNFSGLIWKSCSEGVSGPTCGTGAFSSLTWIASGTACSNLNAGVGYANRTDWRLASAKELSTTLNYSGTNPATYSASFPGTSGSGYWSSTSYVPLITTDNWYVSFTDGTIGETIKGNTNNVRCVSGPSLPTPLFKDNGDSTVTDVNTGLIWAQCSAGLSGTGCASGAVSFPNWTTALLTCNSLSLAGKVWRLPSINELSSLTDLRVANPAISSAYFPGTFSGNYWTSTTYTNATDAWIVQFGAGNIVTNLTKGATAGVRCVATGP</sequence>
<keyword evidence="3" id="KW-1185">Reference proteome</keyword>
<feature type="domain" description="Lcl C-terminal" evidence="1">
    <location>
        <begin position="337"/>
        <end position="457"/>
    </location>
</feature>
<accession>A0A1D7UT72</accession>
<gene>
    <name evidence="2" type="ORF">A0128_02205</name>
</gene>
<feature type="domain" description="Lcl C-terminal" evidence="1">
    <location>
        <begin position="194"/>
        <end position="320"/>
    </location>
</feature>
<proteinExistence type="predicted"/>